<dbReference type="InterPro" id="IPR035986">
    <property type="entry name" value="PKD_dom_sf"/>
</dbReference>
<dbReference type="InterPro" id="IPR012854">
    <property type="entry name" value="Cu_amine_oxidase-like_N"/>
</dbReference>
<dbReference type="InterPro" id="IPR036582">
    <property type="entry name" value="Mao_N_sf"/>
</dbReference>
<feature type="signal peptide" evidence="1">
    <location>
        <begin position="1"/>
        <end position="24"/>
    </location>
</feature>
<evidence type="ECO:0000259" key="2">
    <source>
        <dbReference type="Pfam" id="PF07833"/>
    </source>
</evidence>
<organism evidence="3 4">
    <name type="scientific">Paenibacillus thailandensis</name>
    <dbReference type="NCBI Taxonomy" id="393250"/>
    <lineage>
        <taxon>Bacteria</taxon>
        <taxon>Bacillati</taxon>
        <taxon>Bacillota</taxon>
        <taxon>Bacilli</taxon>
        <taxon>Bacillales</taxon>
        <taxon>Paenibacillaceae</taxon>
        <taxon>Paenibacillus</taxon>
    </lineage>
</organism>
<dbReference type="Gene3D" id="2.60.40.10">
    <property type="entry name" value="Immunoglobulins"/>
    <property type="match status" value="1"/>
</dbReference>
<keyword evidence="1" id="KW-0732">Signal</keyword>
<feature type="domain" description="Copper amine oxidase-like N-terminal" evidence="2">
    <location>
        <begin position="47"/>
        <end position="151"/>
    </location>
</feature>
<feature type="chain" id="PRO_5045222583" evidence="1">
    <location>
        <begin position="25"/>
        <end position="656"/>
    </location>
</feature>
<gene>
    <name evidence="3" type="ORF">ACFSW5_19290</name>
</gene>
<comment type="caution">
    <text evidence="3">The sequence shown here is derived from an EMBL/GenBank/DDBJ whole genome shotgun (WGS) entry which is preliminary data.</text>
</comment>
<dbReference type="SUPFAM" id="SSF49299">
    <property type="entry name" value="PKD domain"/>
    <property type="match status" value="1"/>
</dbReference>
<dbReference type="Gene3D" id="3.30.457.10">
    <property type="entry name" value="Copper amine oxidase-like, N-terminal domain"/>
    <property type="match status" value="1"/>
</dbReference>
<protein>
    <submittedName>
        <fullName evidence="3">Stalk domain-containing protein</fullName>
    </submittedName>
</protein>
<evidence type="ECO:0000313" key="4">
    <source>
        <dbReference type="Proteomes" id="UP001597493"/>
    </source>
</evidence>
<dbReference type="SUPFAM" id="SSF55383">
    <property type="entry name" value="Copper amine oxidase, domain N"/>
    <property type="match status" value="1"/>
</dbReference>
<dbReference type="RefSeq" id="WP_379276627.1">
    <property type="nucleotide sequence ID" value="NZ_JBHUGT010000021.1"/>
</dbReference>
<evidence type="ECO:0000256" key="1">
    <source>
        <dbReference type="SAM" id="SignalP"/>
    </source>
</evidence>
<dbReference type="Proteomes" id="UP001597493">
    <property type="component" value="Unassembled WGS sequence"/>
</dbReference>
<sequence>MFRKFTMAMLAALLLVSASLPAQAGASGVKGSQSLTLLQNSAKMFQNGAMYMATQPMTEKKGVTYVSLRSIAERLYSTLSYDSSAKEYIVTYGQSTLRYKVGRSAYIYNGEQRSDTAGTPYIQNGTLMVPIRSLVKPYGITLTINKAEKKLVLAWTVRPVAKFTVSPKEIYAGQTEVAYNDLAYHPVDVGIVGERWEGKQTMFESAGQYTITRWVQDENGVWSEPYSLTVQVKKPNSPPVAMFETDKDSYQMGEPIEFEDLSTDEENGIVKREWTNKEKAFFEPGLQTISLTVTDAQGATDTYTKTITITNSTLYSKEEFDLLFTDPGEKLTIDGASVLEMNTIEYTSLNNYGQMTLVRSNSPETIVSEGIYYKDTLNGNIRLFAHHQNGMEKDVRIYVVATNKGRTDATLTVQRVGAGGPAASVSGAGKMAGARYLEARTKPAMNKQTVIPAGTSQTVLTDLSDKAMSYGDIVTYYADIHTTSPLEFQIVILDKNKDVLKTLPYLNVLDVDGKHTRGTFELANRTINILNPIGGNSRMVLTDNNLDKYMTGTDSTTGTAVVNLGNYGMMYVITLRKVQPNTLIAVNPRGGHYGGSFLVNNNLVYMTNNSILTSNKDAGVLYRTGDSTESVTIAFTPASGSNLPINFVFLPLPEKK</sequence>
<evidence type="ECO:0000313" key="3">
    <source>
        <dbReference type="EMBL" id="MFD2662403.1"/>
    </source>
</evidence>
<accession>A0ABW5R1A3</accession>
<dbReference type="Pfam" id="PF07833">
    <property type="entry name" value="Cu_amine_oxidN1"/>
    <property type="match status" value="1"/>
</dbReference>
<proteinExistence type="predicted"/>
<dbReference type="EMBL" id="JBHUMY010000027">
    <property type="protein sequence ID" value="MFD2662403.1"/>
    <property type="molecule type" value="Genomic_DNA"/>
</dbReference>
<reference evidence="4" key="1">
    <citation type="journal article" date="2019" name="Int. J. Syst. Evol. Microbiol.">
        <title>The Global Catalogue of Microorganisms (GCM) 10K type strain sequencing project: providing services to taxonomists for standard genome sequencing and annotation.</title>
        <authorList>
            <consortium name="The Broad Institute Genomics Platform"/>
            <consortium name="The Broad Institute Genome Sequencing Center for Infectious Disease"/>
            <person name="Wu L."/>
            <person name="Ma J."/>
        </authorList>
    </citation>
    <scope>NUCLEOTIDE SEQUENCE [LARGE SCALE GENOMIC DNA]</scope>
    <source>
        <strain evidence="4">TISTR 1827</strain>
    </source>
</reference>
<keyword evidence="4" id="KW-1185">Reference proteome</keyword>
<name>A0ABW5R1A3_9BACL</name>
<dbReference type="InterPro" id="IPR013783">
    <property type="entry name" value="Ig-like_fold"/>
</dbReference>